<dbReference type="GO" id="GO:0005737">
    <property type="term" value="C:cytoplasm"/>
    <property type="evidence" value="ECO:0007669"/>
    <property type="project" value="TreeGrafter"/>
</dbReference>
<dbReference type="GO" id="GO:0051082">
    <property type="term" value="F:unfolded protein binding"/>
    <property type="evidence" value="ECO:0007669"/>
    <property type="project" value="InterPro"/>
</dbReference>
<evidence type="ECO:0000256" key="1">
    <source>
        <dbReference type="ARBA" id="ARBA00022490"/>
    </source>
</evidence>
<dbReference type="NCBIfam" id="NF008035">
    <property type="entry name" value="PRK10767.1"/>
    <property type="match status" value="1"/>
</dbReference>
<evidence type="ECO:0000256" key="7">
    <source>
        <dbReference type="ARBA" id="ARBA00023016"/>
    </source>
</evidence>
<dbReference type="Pfam" id="PF00226">
    <property type="entry name" value="DnaJ"/>
    <property type="match status" value="1"/>
</dbReference>
<evidence type="ECO:0000259" key="10">
    <source>
        <dbReference type="PROSITE" id="PS50076"/>
    </source>
</evidence>
<evidence type="ECO:0000313" key="12">
    <source>
        <dbReference type="EMBL" id="CAB4586425.1"/>
    </source>
</evidence>
<feature type="domain" description="J" evidence="10">
    <location>
        <begin position="3"/>
        <end position="67"/>
    </location>
</feature>
<keyword evidence="6" id="KW-0862">Zinc</keyword>
<dbReference type="InterPro" id="IPR002939">
    <property type="entry name" value="DnaJ_C"/>
</dbReference>
<evidence type="ECO:0000256" key="9">
    <source>
        <dbReference type="SAM" id="MobiDB-lite"/>
    </source>
</evidence>
<dbReference type="InterPro" id="IPR018253">
    <property type="entry name" value="DnaJ_domain_CS"/>
</dbReference>
<dbReference type="FunFam" id="2.10.230.10:FF:000002">
    <property type="entry name" value="Molecular chaperone DnaJ"/>
    <property type="match status" value="1"/>
</dbReference>
<dbReference type="GO" id="GO:0006260">
    <property type="term" value="P:DNA replication"/>
    <property type="evidence" value="ECO:0007669"/>
    <property type="project" value="UniProtKB-KW"/>
</dbReference>
<dbReference type="PANTHER" id="PTHR43096:SF48">
    <property type="entry name" value="CHAPERONE PROTEIN DNAJ"/>
    <property type="match status" value="1"/>
</dbReference>
<proteinExistence type="inferred from homology"/>
<dbReference type="GO" id="GO:0008270">
    <property type="term" value="F:zinc ion binding"/>
    <property type="evidence" value="ECO:0007669"/>
    <property type="project" value="UniProtKB-KW"/>
</dbReference>
<evidence type="ECO:0000259" key="11">
    <source>
        <dbReference type="PROSITE" id="PS51188"/>
    </source>
</evidence>
<evidence type="ECO:0000256" key="3">
    <source>
        <dbReference type="ARBA" id="ARBA00022723"/>
    </source>
</evidence>
<dbReference type="GO" id="GO:0005524">
    <property type="term" value="F:ATP binding"/>
    <property type="evidence" value="ECO:0007669"/>
    <property type="project" value="InterPro"/>
</dbReference>
<feature type="compositionally biased region" description="Polar residues" evidence="9">
    <location>
        <begin position="349"/>
        <end position="359"/>
    </location>
</feature>
<dbReference type="PROSITE" id="PS51188">
    <property type="entry name" value="ZF_CR"/>
    <property type="match status" value="1"/>
</dbReference>
<dbReference type="NCBIfam" id="TIGR02349">
    <property type="entry name" value="DnaJ_bact"/>
    <property type="match status" value="1"/>
</dbReference>
<dbReference type="GO" id="GO:0009408">
    <property type="term" value="P:response to heat"/>
    <property type="evidence" value="ECO:0007669"/>
    <property type="project" value="InterPro"/>
</dbReference>
<keyword evidence="2" id="KW-0235">DNA replication</keyword>
<keyword evidence="1" id="KW-0963">Cytoplasm</keyword>
<dbReference type="GO" id="GO:0031072">
    <property type="term" value="F:heat shock protein binding"/>
    <property type="evidence" value="ECO:0007669"/>
    <property type="project" value="InterPro"/>
</dbReference>
<keyword evidence="5" id="KW-0863">Zinc-finger</keyword>
<dbReference type="CDD" id="cd10719">
    <property type="entry name" value="DnaJ_zf"/>
    <property type="match status" value="1"/>
</dbReference>
<dbReference type="FunFam" id="2.60.260.20:FF:000005">
    <property type="entry name" value="Chaperone protein dnaJ 1, mitochondrial"/>
    <property type="match status" value="1"/>
</dbReference>
<organism evidence="12">
    <name type="scientific">freshwater metagenome</name>
    <dbReference type="NCBI Taxonomy" id="449393"/>
    <lineage>
        <taxon>unclassified sequences</taxon>
        <taxon>metagenomes</taxon>
        <taxon>ecological metagenomes</taxon>
    </lineage>
</organism>
<dbReference type="PROSITE" id="PS50076">
    <property type="entry name" value="DNAJ_2"/>
    <property type="match status" value="1"/>
</dbReference>
<evidence type="ECO:0000256" key="6">
    <source>
        <dbReference type="ARBA" id="ARBA00022833"/>
    </source>
</evidence>
<dbReference type="PANTHER" id="PTHR43096">
    <property type="entry name" value="DNAJ HOMOLOG 1, MITOCHONDRIAL-RELATED"/>
    <property type="match status" value="1"/>
</dbReference>
<name>A0A6J6FGB2_9ZZZZ</name>
<accession>A0A6J6FGB2</accession>
<dbReference type="PRINTS" id="PR00625">
    <property type="entry name" value="JDOMAIN"/>
</dbReference>
<dbReference type="EMBL" id="CAEZVX010000035">
    <property type="protein sequence ID" value="CAB4639261.1"/>
    <property type="molecule type" value="Genomic_DNA"/>
</dbReference>
<sequence length="369" mass="39442">MADLYEMLGVARESSADEIKKAYRKIARELHPDVNPDPAVQDKFKEVTAAYEVLSDPQKRQQYDMGGQGFGGFGGGQGFGGFSDIMDAFFGGGGNRGPRARMRQGQDALIRVQVTLAEACFGTDRELTIENAVVCSTCTGSGCAKGTSPTMCQVCKGRGETQQVQKSFLGQVMTSRACGTCSGFGTVIQEPCRECAGEGRVRARQTIPVKIPAGVETGNRMQLAGRGEVGAGGGPAGDLYVEIVEEEHEFLVRDGDTLHMEVEISFAAASLGTKITVDTLDGQSEIAIKAGTQTGSTIALKGHGMTRLRSNSRGDLIVHIVVMTPTKLSREQEKMLNEFAKSRGEALGDSNTKGKNQSFLGKFRDSFGR</sequence>
<dbReference type="GO" id="GO:0042026">
    <property type="term" value="P:protein refolding"/>
    <property type="evidence" value="ECO:0007669"/>
    <property type="project" value="TreeGrafter"/>
</dbReference>
<reference evidence="12" key="1">
    <citation type="submission" date="2020-05" db="EMBL/GenBank/DDBJ databases">
        <authorList>
            <person name="Chiriac C."/>
            <person name="Salcher M."/>
            <person name="Ghai R."/>
            <person name="Kavagutti S V."/>
        </authorList>
    </citation>
    <scope>NUCLEOTIDE SEQUENCE</scope>
</reference>
<dbReference type="InterPro" id="IPR001305">
    <property type="entry name" value="HSP_DnaJ_Cys-rich_dom"/>
</dbReference>
<dbReference type="EMBL" id="CAEZTX010000098">
    <property type="protein sequence ID" value="CAB4586425.1"/>
    <property type="molecule type" value="Genomic_DNA"/>
</dbReference>
<dbReference type="InterPro" id="IPR036869">
    <property type="entry name" value="J_dom_sf"/>
</dbReference>
<dbReference type="Gene3D" id="2.60.260.20">
    <property type="entry name" value="Urease metallochaperone UreE, N-terminal domain"/>
    <property type="match status" value="2"/>
</dbReference>
<keyword evidence="4" id="KW-0677">Repeat</keyword>
<evidence type="ECO:0000256" key="8">
    <source>
        <dbReference type="ARBA" id="ARBA00023186"/>
    </source>
</evidence>
<dbReference type="SMART" id="SM00271">
    <property type="entry name" value="DnaJ"/>
    <property type="match status" value="1"/>
</dbReference>
<dbReference type="SUPFAM" id="SSF46565">
    <property type="entry name" value="Chaperone J-domain"/>
    <property type="match status" value="1"/>
</dbReference>
<dbReference type="InterPro" id="IPR001623">
    <property type="entry name" value="DnaJ_domain"/>
</dbReference>
<keyword evidence="3" id="KW-0479">Metal-binding</keyword>
<dbReference type="InterPro" id="IPR012724">
    <property type="entry name" value="DnaJ"/>
</dbReference>
<evidence type="ECO:0000256" key="5">
    <source>
        <dbReference type="ARBA" id="ARBA00022771"/>
    </source>
</evidence>
<protein>
    <submittedName>
        <fullName evidence="12">Unannotated protein</fullName>
    </submittedName>
</protein>
<evidence type="ECO:0000256" key="4">
    <source>
        <dbReference type="ARBA" id="ARBA00022737"/>
    </source>
</evidence>
<dbReference type="Pfam" id="PF00684">
    <property type="entry name" value="DnaJ_CXXCXGXG"/>
    <property type="match status" value="1"/>
</dbReference>
<dbReference type="SUPFAM" id="SSF49493">
    <property type="entry name" value="HSP40/DnaJ peptide-binding domain"/>
    <property type="match status" value="2"/>
</dbReference>
<dbReference type="CDD" id="cd06257">
    <property type="entry name" value="DnaJ"/>
    <property type="match status" value="1"/>
</dbReference>
<dbReference type="HAMAP" id="MF_01152">
    <property type="entry name" value="DnaJ"/>
    <property type="match status" value="1"/>
</dbReference>
<keyword evidence="7" id="KW-0346">Stress response</keyword>
<feature type="domain" description="CR-type" evidence="11">
    <location>
        <begin position="122"/>
        <end position="204"/>
    </location>
</feature>
<dbReference type="CDD" id="cd10747">
    <property type="entry name" value="DnaJ_C"/>
    <property type="match status" value="1"/>
</dbReference>
<dbReference type="Gene3D" id="2.10.230.10">
    <property type="entry name" value="Heat shock protein DnaJ, cysteine-rich domain"/>
    <property type="match status" value="1"/>
</dbReference>
<dbReference type="Gene3D" id="1.10.287.110">
    <property type="entry name" value="DnaJ domain"/>
    <property type="match status" value="1"/>
</dbReference>
<evidence type="ECO:0000313" key="13">
    <source>
        <dbReference type="EMBL" id="CAB4639261.1"/>
    </source>
</evidence>
<evidence type="ECO:0000256" key="2">
    <source>
        <dbReference type="ARBA" id="ARBA00022705"/>
    </source>
</evidence>
<dbReference type="SUPFAM" id="SSF57938">
    <property type="entry name" value="DnaJ/Hsp40 cysteine-rich domain"/>
    <property type="match status" value="1"/>
</dbReference>
<dbReference type="PROSITE" id="PS00636">
    <property type="entry name" value="DNAJ_1"/>
    <property type="match status" value="1"/>
</dbReference>
<feature type="region of interest" description="Disordered" evidence="9">
    <location>
        <begin position="344"/>
        <end position="369"/>
    </location>
</feature>
<dbReference type="NCBIfam" id="NF010871">
    <property type="entry name" value="PRK14278.1"/>
    <property type="match status" value="1"/>
</dbReference>
<dbReference type="InterPro" id="IPR008971">
    <property type="entry name" value="HSP40/DnaJ_pept-bd"/>
</dbReference>
<dbReference type="AlphaFoldDB" id="A0A6J6FGB2"/>
<gene>
    <name evidence="12" type="ORF">UFOPK1755_00851</name>
    <name evidence="13" type="ORF">UFOPK2155_00402</name>
</gene>
<dbReference type="InterPro" id="IPR036410">
    <property type="entry name" value="HSP_DnaJ_Cys-rich_dom_sf"/>
</dbReference>
<dbReference type="Pfam" id="PF01556">
    <property type="entry name" value="DnaJ_C"/>
    <property type="match status" value="1"/>
</dbReference>
<keyword evidence="8" id="KW-0143">Chaperone</keyword>